<dbReference type="NCBIfam" id="TIGR03495">
    <property type="entry name" value="phage_LysB"/>
    <property type="match status" value="1"/>
</dbReference>
<sequence>MPERGGSMMRAVAVTCFAVLLVTAGLLSWQLHSANRTIGTQVAELAAKDKKLSQKNSQLIAVNIMAQSSNLAQTQLYAAAEKNNALLRQRQSQIEDLKRENDTLRRWSDAPLPDAVIRLRQRPAITGGESYRQWLSQNNPLPAGAVGGAH</sequence>
<dbReference type="InterPro" id="IPR020000">
    <property type="entry name" value="Phage_P2_LysB"/>
</dbReference>
<gene>
    <name evidence="1" type="ordered locus">PANA_3149</name>
</gene>
<accession>D4GM48</accession>
<dbReference type="KEGG" id="pam:PANA_3149"/>
<organism evidence="1 2">
    <name type="scientific">Pantoea ananatis (strain LMG 20103)</name>
    <dbReference type="NCBI Taxonomy" id="706191"/>
    <lineage>
        <taxon>Bacteria</taxon>
        <taxon>Pseudomonadati</taxon>
        <taxon>Pseudomonadota</taxon>
        <taxon>Gammaproteobacteria</taxon>
        <taxon>Enterobacterales</taxon>
        <taxon>Erwiniaceae</taxon>
        <taxon>Pantoea</taxon>
    </lineage>
</organism>
<dbReference type="STRING" id="706191.PANA_3149"/>
<dbReference type="AlphaFoldDB" id="D4GM48"/>
<reference evidence="1 2" key="1">
    <citation type="journal article" date="2010" name="J. Bacteriol.">
        <title>Genome sequence of Pantoea ananatis LMG20103, the causative agent of Eucalyptus blight and dieback.</title>
        <authorList>
            <person name="De Maayer P."/>
            <person name="Chan W.Y."/>
            <person name="Venter S.N."/>
            <person name="Toth I.K."/>
            <person name="Birch P.R."/>
            <person name="Joubert F."/>
            <person name="Coutinho T.A."/>
        </authorList>
    </citation>
    <scope>NUCLEOTIDE SEQUENCE [LARGE SCALE GENOMIC DNA]</scope>
    <source>
        <strain evidence="1 2">LMG 20103</strain>
    </source>
</reference>
<proteinExistence type="predicted"/>
<dbReference type="eggNOG" id="ENOG5033B9B">
    <property type="taxonomic scope" value="Bacteria"/>
</dbReference>
<dbReference type="Proteomes" id="UP000001702">
    <property type="component" value="Chromosome"/>
</dbReference>
<evidence type="ECO:0008006" key="3">
    <source>
        <dbReference type="Google" id="ProtNLM"/>
    </source>
</evidence>
<keyword evidence="2" id="KW-1185">Reference proteome</keyword>
<dbReference type="EMBL" id="CP001875">
    <property type="protein sequence ID" value="ADD78316.1"/>
    <property type="molecule type" value="Genomic_DNA"/>
</dbReference>
<dbReference type="HOGENOM" id="CLU_124367_0_0_6"/>
<name>D4GM48_PANAM</name>
<evidence type="ECO:0000313" key="1">
    <source>
        <dbReference type="EMBL" id="ADD78316.1"/>
    </source>
</evidence>
<evidence type="ECO:0000313" key="2">
    <source>
        <dbReference type="Proteomes" id="UP000001702"/>
    </source>
</evidence>
<protein>
    <recommendedName>
        <fullName evidence="3">LysB family phage lysis regulatory protein</fullName>
    </recommendedName>
</protein>